<evidence type="ECO:0000313" key="2">
    <source>
        <dbReference type="Proteomes" id="UP000014243"/>
    </source>
</evidence>
<accession>S2QY04</accession>
<gene>
    <name evidence="1" type="ORF">Lpp126_16289</name>
</gene>
<name>S2QY04_LACPA</name>
<evidence type="ECO:0000313" key="1">
    <source>
        <dbReference type="EMBL" id="EPC70842.1"/>
    </source>
</evidence>
<dbReference type="PATRIC" id="fig|1256206.3.peg.2493"/>
<comment type="caution">
    <text evidence="1">The sequence shown here is derived from an EMBL/GenBank/DDBJ whole genome shotgun (WGS) entry which is preliminary data.</text>
</comment>
<reference evidence="1 2" key="1">
    <citation type="journal article" date="2013" name="PLoS ONE">
        <title>Lactobacillus paracasei comparative genomics: towards species pan-genome definition and exploitation of diversity.</title>
        <authorList>
            <person name="Smokvina T."/>
            <person name="Wels M."/>
            <person name="Polka J."/>
            <person name="Chervaux C."/>
            <person name="Brisse S."/>
            <person name="Boekhorst J."/>
            <person name="van Hylckama Vlieg J.E."/>
            <person name="Siezen R.J."/>
        </authorList>
    </citation>
    <scope>NUCLEOTIDE SEQUENCE [LARGE SCALE GENOMIC DNA]</scope>
    <source>
        <strain evidence="1 2">Lpp126</strain>
    </source>
</reference>
<proteinExistence type="predicted"/>
<protein>
    <submittedName>
        <fullName evidence="1">Uncharacterized protein</fullName>
    </submittedName>
</protein>
<sequence>MLVGDDEVAVLIVVANATHGDAVLHDKLLDAVVNSANRDAAYLAYLRRCDGFNYSMRDKTKDPLQTLVPTKFD</sequence>
<dbReference type="AlphaFoldDB" id="S2QY04"/>
<dbReference type="Proteomes" id="UP000014243">
    <property type="component" value="Unassembled WGS sequence"/>
</dbReference>
<dbReference type="EMBL" id="ANKC01001155">
    <property type="protein sequence ID" value="EPC70842.1"/>
    <property type="molecule type" value="Genomic_DNA"/>
</dbReference>
<organism evidence="1 2">
    <name type="scientific">Lacticaseibacillus paracasei subsp. paracasei Lpp126</name>
    <dbReference type="NCBI Taxonomy" id="1256206"/>
    <lineage>
        <taxon>Bacteria</taxon>
        <taxon>Bacillati</taxon>
        <taxon>Bacillota</taxon>
        <taxon>Bacilli</taxon>
        <taxon>Lactobacillales</taxon>
        <taxon>Lactobacillaceae</taxon>
        <taxon>Lacticaseibacillus</taxon>
    </lineage>
</organism>